<evidence type="ECO:0000313" key="3">
    <source>
        <dbReference type="Proteomes" id="UP000183447"/>
    </source>
</evidence>
<dbReference type="EMBL" id="FPKU01000001">
    <property type="protein sequence ID" value="SFZ83688.1"/>
    <property type="molecule type" value="Genomic_DNA"/>
</dbReference>
<name>A0A1K2HXD3_9HYPH</name>
<evidence type="ECO:0000256" key="1">
    <source>
        <dbReference type="SAM" id="MobiDB-lite"/>
    </source>
</evidence>
<accession>A0A1K2HXD3</accession>
<feature type="region of interest" description="Disordered" evidence="1">
    <location>
        <begin position="195"/>
        <end position="223"/>
    </location>
</feature>
<reference evidence="2 3" key="1">
    <citation type="submission" date="2016-11" db="EMBL/GenBank/DDBJ databases">
        <authorList>
            <person name="Jaros S."/>
            <person name="Januszkiewicz K."/>
            <person name="Wedrychowicz H."/>
        </authorList>
    </citation>
    <scope>NUCLEOTIDE SEQUENCE [LARGE SCALE GENOMIC DNA]</scope>
    <source>
        <strain evidence="2 3">ATCC 23634</strain>
    </source>
</reference>
<evidence type="ECO:0000313" key="2">
    <source>
        <dbReference type="EMBL" id="SFZ83688.1"/>
    </source>
</evidence>
<organism evidence="2 3">
    <name type="scientific">Devosia enhydra</name>
    <dbReference type="NCBI Taxonomy" id="665118"/>
    <lineage>
        <taxon>Bacteria</taxon>
        <taxon>Pseudomonadati</taxon>
        <taxon>Pseudomonadota</taxon>
        <taxon>Alphaproteobacteria</taxon>
        <taxon>Hyphomicrobiales</taxon>
        <taxon>Devosiaceae</taxon>
        <taxon>Devosia</taxon>
    </lineage>
</organism>
<feature type="compositionally biased region" description="Acidic residues" evidence="1">
    <location>
        <begin position="204"/>
        <end position="223"/>
    </location>
</feature>
<keyword evidence="3" id="KW-1185">Reference proteome</keyword>
<dbReference type="Proteomes" id="UP000183447">
    <property type="component" value="Unassembled WGS sequence"/>
</dbReference>
<protein>
    <submittedName>
        <fullName evidence="2">Uncharacterized membrane protein</fullName>
    </submittedName>
</protein>
<dbReference type="STRING" id="665118.SAMN02983003_1790"/>
<sequence>MINEPRPDLSVRPLLILSAVSVAILATLSTWFFMSRSPAPVNAAQPQVIVAQASVPAPAADAASPQAPAAANQPIQADSTDGSFRVCNQTGNPVSIAFGYRAERGWQSEGWWVAGPGECQTVYNGRLDARYYYVYAADDIGGGSWDGQVYMCTRDETFTIFGVEDCLARGYERTGFFEVDTQNRSNWMLQLTEPSASGATVSAGDEDVPMEDGIGPDDEGAAD</sequence>
<dbReference type="Pfam" id="PF06282">
    <property type="entry name" value="DUF1036"/>
    <property type="match status" value="1"/>
</dbReference>
<dbReference type="AlphaFoldDB" id="A0A1K2HXD3"/>
<proteinExistence type="predicted"/>
<dbReference type="InterPro" id="IPR009380">
    <property type="entry name" value="DUF1036"/>
</dbReference>
<gene>
    <name evidence="2" type="ORF">SAMN02983003_1790</name>
</gene>